<evidence type="ECO:0000313" key="1">
    <source>
        <dbReference type="EMBL" id="KTS80850.1"/>
    </source>
</evidence>
<dbReference type="EMBL" id="LDRX01000090">
    <property type="protein sequence ID" value="KTS80850.1"/>
    <property type="molecule type" value="Genomic_DNA"/>
</dbReference>
<protein>
    <submittedName>
        <fullName evidence="1">Haloacid dehalogenase</fullName>
    </submittedName>
</protein>
<keyword evidence="2" id="KW-1185">Reference proteome</keyword>
<sequence length="293" mass="33144">MLNMGTHNDLIRDQTDNLTYTVEREWIIHMTIQAIMFDLDDTLLWDERSVEEAFDAACQTGSRETGADPKTLEEAVRKEARALYESYETFSFTQMIGINPFEGLWANFTAGEQPEFRQLEQLAPAYRKESWRRGLQQLGIDNEELAEKLAAQFASERRARPHVYEETFEILEQLKGQYKLLLLTNGSPDLQQEKLDGVPQLAPFFDHVVISGSFGRGKPDPSIFQHALGLLGIEPGQALMVGDKLTTDIQGALAAGVHSVWVNRNAKTNTTEIKPKFQIKHLSELHGIIQSLK</sequence>
<comment type="caution">
    <text evidence="1">The sequence shown here is derived from an EMBL/GenBank/DDBJ whole genome shotgun (WGS) entry which is preliminary data.</text>
</comment>
<name>A0ACC4ZRK0_9BACL</name>
<gene>
    <name evidence="1" type="ORF">NS115_18270</name>
</gene>
<dbReference type="Proteomes" id="UP000074866">
    <property type="component" value="Unassembled WGS sequence"/>
</dbReference>
<evidence type="ECO:0000313" key="2">
    <source>
        <dbReference type="Proteomes" id="UP000074866"/>
    </source>
</evidence>
<reference evidence="1 2" key="1">
    <citation type="journal article" date="2016" name="Front. Microbiol.">
        <title>Genomic Resource of Rice Seed Associated Bacteria.</title>
        <authorList>
            <person name="Midha S."/>
            <person name="Bansal K."/>
            <person name="Sharma S."/>
            <person name="Kumar N."/>
            <person name="Patil P.P."/>
            <person name="Chaudhry V."/>
            <person name="Patil P.B."/>
        </authorList>
    </citation>
    <scope>NUCLEOTIDE SEQUENCE [LARGE SCALE GENOMIC DNA]</scope>
    <source>
        <strain evidence="1 2">NS115</strain>
    </source>
</reference>
<accession>A0ACC4ZRK0</accession>
<organism evidence="1 2">
    <name type="scientific">Paenibacillus jamilae</name>
    <dbReference type="NCBI Taxonomy" id="114136"/>
    <lineage>
        <taxon>Bacteria</taxon>
        <taxon>Bacillati</taxon>
        <taxon>Bacillota</taxon>
        <taxon>Bacilli</taxon>
        <taxon>Bacillales</taxon>
        <taxon>Paenibacillaceae</taxon>
        <taxon>Paenibacillus</taxon>
    </lineage>
</organism>
<proteinExistence type="predicted"/>